<organism evidence="2">
    <name type="scientific">Arundo donax</name>
    <name type="common">Giant reed</name>
    <name type="synonym">Donax arundinaceus</name>
    <dbReference type="NCBI Taxonomy" id="35708"/>
    <lineage>
        <taxon>Eukaryota</taxon>
        <taxon>Viridiplantae</taxon>
        <taxon>Streptophyta</taxon>
        <taxon>Embryophyta</taxon>
        <taxon>Tracheophyta</taxon>
        <taxon>Spermatophyta</taxon>
        <taxon>Magnoliopsida</taxon>
        <taxon>Liliopsida</taxon>
        <taxon>Poales</taxon>
        <taxon>Poaceae</taxon>
        <taxon>PACMAD clade</taxon>
        <taxon>Arundinoideae</taxon>
        <taxon>Arundineae</taxon>
        <taxon>Arundo</taxon>
    </lineage>
</organism>
<reference evidence="2" key="2">
    <citation type="journal article" date="2015" name="Data Brief">
        <title>Shoot transcriptome of the giant reed, Arundo donax.</title>
        <authorList>
            <person name="Barrero R.A."/>
            <person name="Guerrero F.D."/>
            <person name="Moolhuijzen P."/>
            <person name="Goolsby J.A."/>
            <person name="Tidwell J."/>
            <person name="Bellgard S.E."/>
            <person name="Bellgard M.I."/>
        </authorList>
    </citation>
    <scope>NUCLEOTIDE SEQUENCE</scope>
    <source>
        <tissue evidence="2">Shoot tissue taken approximately 20 cm above the soil surface</tissue>
    </source>
</reference>
<evidence type="ECO:0000313" key="2">
    <source>
        <dbReference type="EMBL" id="JAE10204.1"/>
    </source>
</evidence>
<feature type="transmembrane region" description="Helical" evidence="1">
    <location>
        <begin position="12"/>
        <end position="34"/>
    </location>
</feature>
<evidence type="ECO:0000256" key="1">
    <source>
        <dbReference type="SAM" id="Phobius"/>
    </source>
</evidence>
<dbReference type="EMBL" id="GBRH01187692">
    <property type="protein sequence ID" value="JAE10204.1"/>
    <property type="molecule type" value="Transcribed_RNA"/>
</dbReference>
<sequence length="53" mass="5844">MKCGGIQRGDENEILLCVGLSSFFLLSFAFASFLDNFSSVCVLVQLTKDYTKS</sequence>
<name>A0A0A9FG57_ARUDO</name>
<protein>
    <submittedName>
        <fullName evidence="2">Uncharacterized protein</fullName>
    </submittedName>
</protein>
<proteinExistence type="predicted"/>
<accession>A0A0A9FG57</accession>
<keyword evidence="1" id="KW-0812">Transmembrane</keyword>
<reference evidence="2" key="1">
    <citation type="submission" date="2014-09" db="EMBL/GenBank/DDBJ databases">
        <authorList>
            <person name="Magalhaes I.L.F."/>
            <person name="Oliveira U."/>
            <person name="Santos F.R."/>
            <person name="Vidigal T.H.D.A."/>
            <person name="Brescovit A.D."/>
            <person name="Santos A.J."/>
        </authorList>
    </citation>
    <scope>NUCLEOTIDE SEQUENCE</scope>
    <source>
        <tissue evidence="2">Shoot tissue taken approximately 20 cm above the soil surface</tissue>
    </source>
</reference>
<keyword evidence="1" id="KW-0472">Membrane</keyword>
<dbReference type="AlphaFoldDB" id="A0A0A9FG57"/>
<keyword evidence="1" id="KW-1133">Transmembrane helix</keyword>